<evidence type="ECO:0000256" key="1">
    <source>
        <dbReference type="SAM" id="MobiDB-lite"/>
    </source>
</evidence>
<dbReference type="Proteomes" id="UP000177555">
    <property type="component" value="Unassembled WGS sequence"/>
</dbReference>
<feature type="compositionally biased region" description="Basic and acidic residues" evidence="1">
    <location>
        <begin position="64"/>
        <end position="73"/>
    </location>
</feature>
<gene>
    <name evidence="2" type="ORF">A2867_00550</name>
</gene>
<evidence type="ECO:0000313" key="3">
    <source>
        <dbReference type="Proteomes" id="UP000177555"/>
    </source>
</evidence>
<reference evidence="2 3" key="1">
    <citation type="journal article" date="2016" name="Nat. Commun.">
        <title>Thousands of microbial genomes shed light on interconnected biogeochemical processes in an aquifer system.</title>
        <authorList>
            <person name="Anantharaman K."/>
            <person name="Brown C.T."/>
            <person name="Hug L.A."/>
            <person name="Sharon I."/>
            <person name="Castelle C.J."/>
            <person name="Probst A.J."/>
            <person name="Thomas B.C."/>
            <person name="Singh A."/>
            <person name="Wilkins M.J."/>
            <person name="Karaoz U."/>
            <person name="Brodie E.L."/>
            <person name="Williams K.H."/>
            <person name="Hubbard S.S."/>
            <person name="Banfield J.F."/>
        </authorList>
    </citation>
    <scope>NUCLEOTIDE SEQUENCE [LARGE SCALE GENOMIC DNA]</scope>
</reference>
<organism evidence="2 3">
    <name type="scientific">Candidatus Daviesbacteria bacterium RIFCSPHIGHO2_01_FULL_40_11</name>
    <dbReference type="NCBI Taxonomy" id="1797762"/>
    <lineage>
        <taxon>Bacteria</taxon>
        <taxon>Candidatus Daviesiibacteriota</taxon>
    </lineage>
</organism>
<sequence>MEKIEVRVGREYPNGNIPGISKVGGQILCRPIMESVDPRVQYSKLIGGELKPAEFDPTTGQETVFEHPQHPHF</sequence>
<name>A0A1F5JFH7_9BACT</name>
<proteinExistence type="predicted"/>
<evidence type="ECO:0000313" key="2">
    <source>
        <dbReference type="EMBL" id="OGE27349.1"/>
    </source>
</evidence>
<comment type="caution">
    <text evidence="2">The sequence shown here is derived from an EMBL/GenBank/DDBJ whole genome shotgun (WGS) entry which is preliminary data.</text>
</comment>
<protein>
    <submittedName>
        <fullName evidence="2">Uncharacterized protein</fullName>
    </submittedName>
</protein>
<dbReference type="EMBL" id="MFCP01000040">
    <property type="protein sequence ID" value="OGE27349.1"/>
    <property type="molecule type" value="Genomic_DNA"/>
</dbReference>
<dbReference type="AlphaFoldDB" id="A0A1F5JFH7"/>
<feature type="region of interest" description="Disordered" evidence="1">
    <location>
        <begin position="53"/>
        <end position="73"/>
    </location>
</feature>
<accession>A0A1F5JFH7</accession>